<feature type="transmembrane region" description="Helical" evidence="6">
    <location>
        <begin position="392"/>
        <end position="409"/>
    </location>
</feature>
<evidence type="ECO:0000313" key="9">
    <source>
        <dbReference type="Proteomes" id="UP000651010"/>
    </source>
</evidence>
<dbReference type="PANTHER" id="PTHR30287:SF1">
    <property type="entry name" value="INNER MEMBRANE PROTEIN"/>
    <property type="match status" value="1"/>
</dbReference>
<keyword evidence="5 6" id="KW-0472">Membrane</keyword>
<feature type="transmembrane region" description="Helical" evidence="6">
    <location>
        <begin position="298"/>
        <end position="325"/>
    </location>
</feature>
<feature type="transmembrane region" description="Helical" evidence="6">
    <location>
        <begin position="345"/>
        <end position="371"/>
    </location>
</feature>
<evidence type="ECO:0000256" key="1">
    <source>
        <dbReference type="ARBA" id="ARBA00004651"/>
    </source>
</evidence>
<evidence type="ECO:0000313" key="8">
    <source>
        <dbReference type="EMBL" id="MBE1160578.1"/>
    </source>
</evidence>
<dbReference type="Pfam" id="PF02687">
    <property type="entry name" value="FtsX"/>
    <property type="match status" value="2"/>
</dbReference>
<feature type="transmembrane region" description="Helical" evidence="6">
    <location>
        <begin position="415"/>
        <end position="440"/>
    </location>
</feature>
<feature type="domain" description="ABC3 transporter permease C-terminal" evidence="7">
    <location>
        <begin position="259"/>
        <end position="371"/>
    </location>
</feature>
<feature type="domain" description="ABC3 transporter permease C-terminal" evidence="7">
    <location>
        <begin position="707"/>
        <end position="820"/>
    </location>
</feature>
<keyword evidence="3 6" id="KW-0812">Transmembrane</keyword>
<feature type="transmembrane region" description="Helical" evidence="6">
    <location>
        <begin position="702"/>
        <end position="723"/>
    </location>
</feature>
<comment type="caution">
    <text evidence="8">The sequence shown here is derived from an EMBL/GenBank/DDBJ whole genome shotgun (WGS) entry which is preliminary data.</text>
</comment>
<dbReference type="EMBL" id="JACZZA010000004">
    <property type="protein sequence ID" value="MBE1160578.1"/>
    <property type="molecule type" value="Genomic_DNA"/>
</dbReference>
<evidence type="ECO:0000256" key="4">
    <source>
        <dbReference type="ARBA" id="ARBA00022989"/>
    </source>
</evidence>
<evidence type="ECO:0000256" key="3">
    <source>
        <dbReference type="ARBA" id="ARBA00022692"/>
    </source>
</evidence>
<feature type="transmembrane region" description="Helical" evidence="6">
    <location>
        <begin position="469"/>
        <end position="490"/>
    </location>
</feature>
<comment type="subcellular location">
    <subcellularLocation>
        <location evidence="1">Cell membrane</location>
        <topology evidence="1">Multi-pass membrane protein</topology>
    </subcellularLocation>
</comment>
<dbReference type="Proteomes" id="UP000651010">
    <property type="component" value="Unassembled WGS sequence"/>
</dbReference>
<evidence type="ECO:0000256" key="2">
    <source>
        <dbReference type="ARBA" id="ARBA00022475"/>
    </source>
</evidence>
<dbReference type="RefSeq" id="WP_192555430.1">
    <property type="nucleotide sequence ID" value="NZ_JACZZA010000004.1"/>
</dbReference>
<dbReference type="InterPro" id="IPR038766">
    <property type="entry name" value="Membrane_comp_ABC_pdt"/>
</dbReference>
<keyword evidence="9" id="KW-1185">Reference proteome</keyword>
<organism evidence="8 9">
    <name type="scientific">Dyella acidiphila</name>
    <dbReference type="NCBI Taxonomy" id="2775866"/>
    <lineage>
        <taxon>Bacteria</taxon>
        <taxon>Pseudomonadati</taxon>
        <taxon>Pseudomonadota</taxon>
        <taxon>Gammaproteobacteria</taxon>
        <taxon>Lysobacterales</taxon>
        <taxon>Rhodanobacteraceae</taxon>
        <taxon>Dyella</taxon>
    </lineage>
</organism>
<evidence type="ECO:0000256" key="6">
    <source>
        <dbReference type="SAM" id="Phobius"/>
    </source>
</evidence>
<feature type="transmembrane region" description="Helical" evidence="6">
    <location>
        <begin position="791"/>
        <end position="812"/>
    </location>
</feature>
<proteinExistence type="predicted"/>
<name>A0ABR9G947_9GAMM</name>
<protein>
    <submittedName>
        <fullName evidence="8">FtsX-like permease family protein</fullName>
    </submittedName>
</protein>
<feature type="transmembrane region" description="Helical" evidence="6">
    <location>
        <begin position="744"/>
        <end position="771"/>
    </location>
</feature>
<evidence type="ECO:0000259" key="7">
    <source>
        <dbReference type="Pfam" id="PF02687"/>
    </source>
</evidence>
<evidence type="ECO:0000256" key="5">
    <source>
        <dbReference type="ARBA" id="ARBA00023136"/>
    </source>
</evidence>
<keyword evidence="4 6" id="KW-1133">Transmembrane helix</keyword>
<gene>
    <name evidence="8" type="ORF">IGX34_09255</name>
</gene>
<reference evidence="8 9" key="1">
    <citation type="submission" date="2020-09" db="EMBL/GenBank/DDBJ databases">
        <title>Dyella sp. 7MK23 isolated from forest soil.</title>
        <authorList>
            <person name="Fu J."/>
        </authorList>
    </citation>
    <scope>NUCLEOTIDE SEQUENCE [LARGE SCALE GENOMIC DNA]</scope>
    <source>
        <strain evidence="8 9">7MK23</strain>
    </source>
</reference>
<sequence>MKILLLALRSLRREWHLPEMRTLAASLVLAVVALGVVATLTARMERGVLASAAELIGGDLGVSAPQTIPDTFAAAGRERGLAVTRTASFPSVAFAQEQSQLLDVLATDTAYPLRGTLLIADAHGRQQAARGPASGSVLLDHRALVALHRQVGDTVQLGGRDLRVAGELIQQPDGGELVAMAPRALMNLDDAQQAGLLGVGSRARHRVLLAGEPAAVQSWHRWAQATALPQGGELITPEQTQERMRSAFDRAGAFLRLTALLSALLSGVAIALAAQRYARRKTSEISLLRALGTSRRRVFGLLLGTLGGLALPAALIGVLLALALSQAAWMFASQLFAGVPTVLPILPALAAAGMGIAVLVGFALPPLVRLADVPPVAVFRASLARRVRRFDALYLLPALVALALIWQLSGSATLAGILAASLGGVAVVAALLAALLLWIVRRIAPGGHPALRLGMAALARRRGLSIVQATALSPGLTALLLLAIVAPSLLDGWRQELPSDTPNWFVLNLQDEQRDDFSKTLAAMGGNQLNMMPLAVGKLTAINGQPIDSIHFKDERTKDWNDRQLRLSWSDELPPANTVSAGHWFVAHPAQAEVSVDTMWRDMYALKLGDTMRFNVGEGQLDAKITSFRHVDWTSFKVNFFLLLDPSHAQALPHTWIASFYLPRGNTEALAKLSRTYSNLSLIDVDALLDRVREIVQRVTGAVRWVLGFSLLAGALVLAAALATSGQERRHEAALLRTLGARRGLLRVAAACEFALLGLIAGVTAALGAMVGGWWLGRSVFHIKNFMPQPVPLLLAALLAAVVVMLLGLAGTRKVTHTPPMRLLRAE</sequence>
<feature type="transmembrane region" description="Helical" evidence="6">
    <location>
        <begin position="253"/>
        <end position="277"/>
    </location>
</feature>
<dbReference type="PANTHER" id="PTHR30287">
    <property type="entry name" value="MEMBRANE COMPONENT OF PREDICTED ABC SUPERFAMILY METABOLITE UPTAKE TRANSPORTER"/>
    <property type="match status" value="1"/>
</dbReference>
<keyword evidence="2" id="KW-1003">Cell membrane</keyword>
<accession>A0ABR9G947</accession>
<dbReference type="InterPro" id="IPR003838">
    <property type="entry name" value="ABC3_permease_C"/>
</dbReference>